<name>A0A1M5GH32_9BACT</name>
<dbReference type="InterPro" id="IPR047187">
    <property type="entry name" value="SF1_C_Upf1"/>
</dbReference>
<evidence type="ECO:0000259" key="3">
    <source>
        <dbReference type="Pfam" id="PF13086"/>
    </source>
</evidence>
<dbReference type="EMBL" id="FQUM01000022">
    <property type="protein sequence ID" value="SHG03034.1"/>
    <property type="molecule type" value="Genomic_DNA"/>
</dbReference>
<evidence type="ECO:0000313" key="7">
    <source>
        <dbReference type="Proteomes" id="UP000184164"/>
    </source>
</evidence>
<dbReference type="Gene3D" id="3.10.50.30">
    <property type="entry name" value="Transcription elongation factor, GreA/GreB, C-terminal domain"/>
    <property type="match status" value="1"/>
</dbReference>
<organism evidence="6 7">
    <name type="scientific">Mariniphaga anaerophila</name>
    <dbReference type="NCBI Taxonomy" id="1484053"/>
    <lineage>
        <taxon>Bacteria</taxon>
        <taxon>Pseudomonadati</taxon>
        <taxon>Bacteroidota</taxon>
        <taxon>Bacteroidia</taxon>
        <taxon>Marinilabiliales</taxon>
        <taxon>Prolixibacteraceae</taxon>
        <taxon>Mariniphaga</taxon>
    </lineage>
</organism>
<keyword evidence="6" id="KW-0347">Helicase</keyword>
<evidence type="ECO:0000259" key="4">
    <source>
        <dbReference type="Pfam" id="PF13087"/>
    </source>
</evidence>
<dbReference type="InterPro" id="IPR027417">
    <property type="entry name" value="P-loop_NTPase"/>
</dbReference>
<dbReference type="Proteomes" id="UP000184164">
    <property type="component" value="Unassembled WGS sequence"/>
</dbReference>
<dbReference type="PANTHER" id="PTHR10887:SF495">
    <property type="entry name" value="HELICASE SENATAXIN ISOFORM X1-RELATED"/>
    <property type="match status" value="1"/>
</dbReference>
<gene>
    <name evidence="6" type="ORF">SAMN05444274_1225</name>
</gene>
<dbReference type="InterPro" id="IPR045055">
    <property type="entry name" value="DNA2/NAM7-like"/>
</dbReference>
<evidence type="ECO:0000259" key="2">
    <source>
        <dbReference type="Pfam" id="PF01272"/>
    </source>
</evidence>
<dbReference type="CDD" id="cd18808">
    <property type="entry name" value="SF1_C_Upf1"/>
    <property type="match status" value="1"/>
</dbReference>
<dbReference type="OrthoDB" id="9757917at2"/>
<keyword evidence="6" id="KW-0547">Nucleotide-binding</keyword>
<dbReference type="GO" id="GO:0004386">
    <property type="term" value="F:helicase activity"/>
    <property type="evidence" value="ECO:0007669"/>
    <property type="project" value="UniProtKB-KW"/>
</dbReference>
<dbReference type="InterPro" id="IPR041679">
    <property type="entry name" value="DNA2/NAM7-like_C"/>
</dbReference>
<dbReference type="SUPFAM" id="SSF52980">
    <property type="entry name" value="Restriction endonuclease-like"/>
    <property type="match status" value="1"/>
</dbReference>
<proteinExistence type="predicted"/>
<dbReference type="InterPro" id="IPR011335">
    <property type="entry name" value="Restrct_endonuc-II-like"/>
</dbReference>
<dbReference type="InterPro" id="IPR041677">
    <property type="entry name" value="DNA2/NAM7_AAA_11"/>
</dbReference>
<keyword evidence="6" id="KW-0378">Hydrolase</keyword>
<reference evidence="6 7" key="1">
    <citation type="submission" date="2016-11" db="EMBL/GenBank/DDBJ databases">
        <authorList>
            <person name="Jaros S."/>
            <person name="Januszkiewicz K."/>
            <person name="Wedrychowicz H."/>
        </authorList>
    </citation>
    <scope>NUCLEOTIDE SEQUENCE [LARGE SCALE GENOMIC DNA]</scope>
    <source>
        <strain evidence="6 7">DSM 26910</strain>
    </source>
</reference>
<feature type="domain" description="DNA2/NAM7 helicase helicase" evidence="3">
    <location>
        <begin position="379"/>
        <end position="505"/>
    </location>
</feature>
<dbReference type="Gene3D" id="3.40.50.300">
    <property type="entry name" value="P-loop containing nucleotide triphosphate hydrolases"/>
    <property type="match status" value="3"/>
</dbReference>
<dbReference type="InterPro" id="IPR049468">
    <property type="entry name" value="Restrct_endonuc-II-like_dom"/>
</dbReference>
<dbReference type="SUPFAM" id="SSF54534">
    <property type="entry name" value="FKBP-like"/>
    <property type="match status" value="1"/>
</dbReference>
<sequence>MKTKKYLQIFNYLLEFSKLRSKPVRDIENSNNYLEILWMSNIPIDEKIDCIIQDNYSNESNYWLKISKPIEPEKPIFPKPPKNLQNWINEESLLNRDDLPELIEETESEENEILKLQDHPEIEEEFSKYCEEKWFADSELYWSKKEIYDVKFAAFDKVNSIYKKLFSIYNKSQQFGEEYELIAGIGLLNFKENDETPLICRHIITAKAEIQFEFSKRDSSVIISQSLENGLQIETDAIIDLFEQFDSNDIIESEKSAKELIKGKELVNPFDEDIHEVLQLLAERIKPGDGNYKEVKNKSKDIPNKETIFFAPAIILRKRDTRSFTSMYEKIIEDIESSEKTEIPTLDDLIDLERTEFLGGTQTDNIELRGSDTIYFPNKFNDEQKTIINKARFNNKVLVQGPPGTGKSHTISNLICHLLANGKKVLVTAYTKRALEVLKDKLPDEFRNLTVNLLSGDSSSIQDLEASVNTINDELSNTDIEVLQNEIDKLESDLADLKKRRAFDTNELLKIKEKSSRRIDINPAYQGNLTEIAKALEVDKSNYDWYNDDFNDYTDNEILEKLKTYISLFQQYINIDKSVFEYQLPETTELFEFEDLENFKNLVSIAEKENLSIETAEIIKCHDFESLENYLDELQKLFDKISINQHPDKTELVTDFINHNNKVWFNKVEKSKLVLTELEKIDLRFLDRNIEITFPKGKSLINLKNDAKTLLDFLNAGNVLSGLSFKLKKPFLPTEIKEKLYFIESVKVNGSPCDTKEEFDKVISDIKIKQSFEELAEIWDSSSTSNSYNEKFNFYQQLNNETLSLFETISNTQTKIKLIQSISDISFNGFDLKELQQVIHKTKNTLILNKISDYKKKRNIIQGYLSRNNFHPIVKDIYQSISNLALSEYKILCKNLSQLQNDFEEYARFTNLRNDLTQNFQNLIEKVENNEFSHSQISDLKQAILYRHAFDELTNLLSSDFEKELSEKIKSYDSREEKLIAKIAAKKSWIYVLVNLKQNRSLRQHLEAWVQAVKKIGKTGKGKRALKFRKIAQEEMEYCKTSVPCWIMPLYKVTETIQPEKGIYDYAIIDEASQLGPDAIFLLYISKNIIIVGDDKQTSPEYVGVDANAMTPFINRHLQGIPFKNFYGTEYSFFDHAKRFCEGITVLREHFRCMPEIIEFSNKLFYAPDGKGLYPLKQYSENRLEPLMHVYCQNGYAEGQGASIRNEQEAIEITNKICELVNDERYKGKSIGVICLQGNAQSALIETLLVKKIGEPEFKKRKIICGNSASFQGDERDIIILSLVTAHNHNRSALTRPEDERRFNVAVSRAIEQIWLFHSILPEDLSNSNDLRYKLLDHFINYQPSTPPTPIPIERTIGNQPEPFDSWFEVDVFNDIVNKGYSVKPQYEVAKGKYRIDLVAFFPDGTKIAIECDGDKWHGAEKYQDDMMRQKVLERCGWQFFRVRGGEYYSNRGKTLEPLWGMFKEHDLKREKHTKPVINNNPASNENSFIENTDIENETEFPNDAEFKNLDNQFTERPVLKLDSGDSVPKDLFTNNPDLILRYFNLFKNGTYVLTTENPLKADYVLPIQTSQKNGFLLQCYESGHINKVYVSTLLSRKIGKEYMNGLNQNDNLVFLTIIENEMIVGIYFYENGIKKFKAHLTENISCREQLHLQGYKVIYNEFGKIEYKFFPLRIQDEINRLIYQSFTANGKPVNNEYYSNEWRILQSYLRTSIPEIRVDEPKLIEEPLINSPQNGNSNFQFMSLNELIKYYFEIIETRNETVLNIIDHLPPQTTQFFPIFGFSAVNKTIRIADKLKKQQKEKLFNAVSNFESKKELYNHNTIQEILDDFRIAQSYVADHITWNILRKNIPLEEIKSYLKSYGEKDSTAYKKMLCAYDFKKYQDLILDSKVELISNQKVKLNSIVKLNYLNETKEIVVQLVENHKVGIDKENGIQRINMNSPLGLSISGKSIGDRVKIKNTNSLIEILEIVN</sequence>
<dbReference type="Pfam" id="PF18741">
    <property type="entry name" value="MTES_1575"/>
    <property type="match status" value="1"/>
</dbReference>
<dbReference type="Pfam" id="PF13087">
    <property type="entry name" value="AAA_12"/>
    <property type="match status" value="1"/>
</dbReference>
<feature type="domain" description="Restriction endonuclease type II-like" evidence="5">
    <location>
        <begin position="1368"/>
        <end position="1460"/>
    </location>
</feature>
<dbReference type="Gene3D" id="3.40.960.10">
    <property type="entry name" value="VSR Endonuclease"/>
    <property type="match status" value="1"/>
</dbReference>
<dbReference type="InterPro" id="IPR036953">
    <property type="entry name" value="GreA/GreB_C_sf"/>
</dbReference>
<dbReference type="STRING" id="1484053.SAMN05444274_1225"/>
<dbReference type="InterPro" id="IPR001437">
    <property type="entry name" value="Tscrpt_elong_fac_GreA/B_C"/>
</dbReference>
<keyword evidence="7" id="KW-1185">Reference proteome</keyword>
<protein>
    <submittedName>
        <fullName evidence="6">Superfamily I DNA and/or RNA helicase</fullName>
    </submittedName>
</protein>
<keyword evidence="1" id="KW-0175">Coiled coil</keyword>
<evidence type="ECO:0000259" key="5">
    <source>
        <dbReference type="Pfam" id="PF18741"/>
    </source>
</evidence>
<dbReference type="GO" id="GO:0003677">
    <property type="term" value="F:DNA binding"/>
    <property type="evidence" value="ECO:0007669"/>
    <property type="project" value="InterPro"/>
</dbReference>
<accession>A0A1M5GH32</accession>
<dbReference type="SUPFAM" id="SSF52540">
    <property type="entry name" value="P-loop containing nucleoside triphosphate hydrolases"/>
    <property type="match status" value="1"/>
</dbReference>
<feature type="domain" description="Transcription elongation factor GreA/GreB C-terminal" evidence="2">
    <location>
        <begin position="1895"/>
        <end position="1970"/>
    </location>
</feature>
<keyword evidence="6" id="KW-0067">ATP-binding</keyword>
<feature type="coiled-coil region" evidence="1">
    <location>
        <begin position="461"/>
        <end position="507"/>
    </location>
</feature>
<dbReference type="PANTHER" id="PTHR10887">
    <property type="entry name" value="DNA2/NAM7 HELICASE FAMILY"/>
    <property type="match status" value="1"/>
</dbReference>
<dbReference type="GO" id="GO:0032784">
    <property type="term" value="P:regulation of DNA-templated transcription elongation"/>
    <property type="evidence" value="ECO:0007669"/>
    <property type="project" value="InterPro"/>
</dbReference>
<dbReference type="RefSeq" id="WP_073003613.1">
    <property type="nucleotide sequence ID" value="NZ_FQUM01000022.1"/>
</dbReference>
<evidence type="ECO:0000313" key="6">
    <source>
        <dbReference type="EMBL" id="SHG03034.1"/>
    </source>
</evidence>
<dbReference type="Pfam" id="PF13086">
    <property type="entry name" value="AAA_11"/>
    <property type="match status" value="1"/>
</dbReference>
<evidence type="ECO:0000256" key="1">
    <source>
        <dbReference type="SAM" id="Coils"/>
    </source>
</evidence>
<feature type="domain" description="DNA2/NAM7 helicase-like C-terminal" evidence="4">
    <location>
        <begin position="1132"/>
        <end position="1316"/>
    </location>
</feature>
<dbReference type="Pfam" id="PF01272">
    <property type="entry name" value="GreA_GreB"/>
    <property type="match status" value="1"/>
</dbReference>